<dbReference type="Gene3D" id="1.10.8.60">
    <property type="match status" value="1"/>
</dbReference>
<sequence>MKVLLNVVDPEARHTISPAALQSMVQWNWPGNISELADTVAGLVREAKDQSSNDDTCRSIYSSHRHDAT</sequence>
<dbReference type="InterPro" id="IPR058031">
    <property type="entry name" value="AAA_lid_NorR"/>
</dbReference>
<evidence type="ECO:0000259" key="4">
    <source>
        <dbReference type="Pfam" id="PF25601"/>
    </source>
</evidence>
<name>A0A0U3PC32_9MICC</name>
<dbReference type="Pfam" id="PF25601">
    <property type="entry name" value="AAA_lid_14"/>
    <property type="match status" value="1"/>
</dbReference>
<feature type="compositionally biased region" description="Basic and acidic residues" evidence="3">
    <location>
        <begin position="47"/>
        <end position="57"/>
    </location>
</feature>
<reference evidence="5 6" key="1">
    <citation type="submission" date="2015-12" db="EMBL/GenBank/DDBJ databases">
        <authorList>
            <person name="Shamseldin A."/>
            <person name="Moawad H."/>
            <person name="Abd El-Rahim W.M."/>
            <person name="Sadowsky M.J."/>
        </authorList>
    </citation>
    <scope>NUCLEOTIDE SEQUENCE [LARGE SCALE GENOMIC DNA]</scope>
    <source>
        <strain evidence="5 6">Ar51</strain>
    </source>
</reference>
<organism evidence="5">
    <name type="scientific">Pseudarthrobacter sulfonivorans</name>
    <dbReference type="NCBI Taxonomy" id="121292"/>
    <lineage>
        <taxon>Bacteria</taxon>
        <taxon>Bacillati</taxon>
        <taxon>Actinomycetota</taxon>
        <taxon>Actinomycetes</taxon>
        <taxon>Micrococcales</taxon>
        <taxon>Micrococcaceae</taxon>
        <taxon>Pseudarthrobacter</taxon>
    </lineage>
</organism>
<evidence type="ECO:0000313" key="5">
    <source>
        <dbReference type="EMBL" id="ALV39784.1"/>
    </source>
</evidence>
<evidence type="ECO:0000313" key="6">
    <source>
        <dbReference type="Proteomes" id="UP000065151"/>
    </source>
</evidence>
<accession>A0A0U3PC32</accession>
<dbReference type="RefSeq" id="WP_058929001.1">
    <property type="nucleotide sequence ID" value="NZ_CP013747.1"/>
</dbReference>
<proteinExistence type="predicted"/>
<evidence type="ECO:0000256" key="3">
    <source>
        <dbReference type="SAM" id="MobiDB-lite"/>
    </source>
</evidence>
<feature type="domain" description="NorR-like AAA+ ATPase lid" evidence="4">
    <location>
        <begin position="14"/>
        <end position="50"/>
    </location>
</feature>
<feature type="region of interest" description="Disordered" evidence="3">
    <location>
        <begin position="47"/>
        <end position="69"/>
    </location>
</feature>
<dbReference type="EMBL" id="CP013747">
    <property type="protein sequence ID" value="ALV39784.1"/>
    <property type="molecule type" value="Genomic_DNA"/>
</dbReference>
<gene>
    <name evidence="5" type="ORF">AU252_00240</name>
</gene>
<dbReference type="AlphaFoldDB" id="A0A0U3PC32"/>
<dbReference type="STRING" id="121292.AU252_00240"/>
<dbReference type="Proteomes" id="UP000065151">
    <property type="component" value="Chromosome"/>
</dbReference>
<protein>
    <recommendedName>
        <fullName evidence="4">NorR-like AAA+ ATPase lid domain-containing protein</fullName>
    </recommendedName>
</protein>
<dbReference type="KEGG" id="psul:AU252_00240"/>
<keyword evidence="1" id="KW-0547">Nucleotide-binding</keyword>
<keyword evidence="2" id="KW-0067">ATP-binding</keyword>
<evidence type="ECO:0000256" key="2">
    <source>
        <dbReference type="ARBA" id="ARBA00022840"/>
    </source>
</evidence>
<evidence type="ECO:0000256" key="1">
    <source>
        <dbReference type="ARBA" id="ARBA00022741"/>
    </source>
</evidence>